<protein>
    <submittedName>
        <fullName evidence="3">Uncharacterized protein</fullName>
    </submittedName>
</protein>
<organism evidence="3 4">
    <name type="scientific">Hyphodiscus hymeniophilus</name>
    <dbReference type="NCBI Taxonomy" id="353542"/>
    <lineage>
        <taxon>Eukaryota</taxon>
        <taxon>Fungi</taxon>
        <taxon>Dikarya</taxon>
        <taxon>Ascomycota</taxon>
        <taxon>Pezizomycotina</taxon>
        <taxon>Leotiomycetes</taxon>
        <taxon>Helotiales</taxon>
        <taxon>Hyphodiscaceae</taxon>
        <taxon>Hyphodiscus</taxon>
    </lineage>
</organism>
<feature type="transmembrane region" description="Helical" evidence="1">
    <location>
        <begin position="357"/>
        <end position="380"/>
    </location>
</feature>
<reference evidence="3" key="1">
    <citation type="submission" date="2019-07" db="EMBL/GenBank/DDBJ databases">
        <title>Hyphodiscus hymeniophilus genome sequencing and assembly.</title>
        <authorList>
            <person name="Kramer G."/>
            <person name="Nodwell J."/>
        </authorList>
    </citation>
    <scope>NUCLEOTIDE SEQUENCE</scope>
    <source>
        <strain evidence="3">ATCC 34498</strain>
    </source>
</reference>
<feature type="signal peptide" evidence="2">
    <location>
        <begin position="1"/>
        <end position="21"/>
    </location>
</feature>
<feature type="chain" id="PRO_5040490919" evidence="2">
    <location>
        <begin position="22"/>
        <end position="483"/>
    </location>
</feature>
<dbReference type="AlphaFoldDB" id="A0A9P6VMK0"/>
<keyword evidence="1" id="KW-0812">Transmembrane</keyword>
<feature type="transmembrane region" description="Helical" evidence="1">
    <location>
        <begin position="285"/>
        <end position="305"/>
    </location>
</feature>
<proteinExistence type="predicted"/>
<keyword evidence="4" id="KW-1185">Reference proteome</keyword>
<name>A0A9P6VMK0_9HELO</name>
<sequence length="483" mass="54629">MLSQRLFLACIYLDLLITCEAQNTDGNSTSVVNAIPDGPKRGWSSGPNGRGTIDIIYSCGITMFLCSWSVLCLNVPGSDDSQFRVFRRRIYITALAFLGPEFLFQIALGQLVSARNSVQQFRKSGVEGWTMTHAFYADMGGFVLHSKEFPPFPIDAKQVHYLWTKRYIEFPSISKEDIRDKNKVDGVLRIFTVSQIVWFVIDMAGRRAQNLAITCGELTTAAFIVCSFGTVLCWRYKPADVTTSVIIETKATMAEILCEAGDQAATPYSRTPLDFVSRKEWPWSIYWSNWINILRCLGIVFGPTVRPVSRFENTYSLELPGNIKWIFFGVTAVYSSIFVAGWNYSFPTQTELTLWRAAAGTMCASLIAYWVVTEFGFVWWPLLQKTFRAGAQNATDIEKVSKNPYVGRRKSKLNYVAACVRNNTVSQDPQFNVPLKAILPIYVIGVFYCHARTYLFIADIIQLRSLPASAYDTVDWSKFLPHF</sequence>
<keyword evidence="2" id="KW-0732">Signal</keyword>
<feature type="transmembrane region" description="Helical" evidence="1">
    <location>
        <begin position="211"/>
        <end position="232"/>
    </location>
</feature>
<accession>A0A9P6VMK0</accession>
<evidence type="ECO:0000256" key="1">
    <source>
        <dbReference type="SAM" id="Phobius"/>
    </source>
</evidence>
<dbReference type="OrthoDB" id="9451547at2759"/>
<feature type="transmembrane region" description="Helical" evidence="1">
    <location>
        <begin position="325"/>
        <end position="345"/>
    </location>
</feature>
<dbReference type="PANTHER" id="PTHR35043:SF8">
    <property type="entry name" value="DUF4220 DOMAIN-CONTAINING PROTEIN"/>
    <property type="match status" value="1"/>
</dbReference>
<dbReference type="PANTHER" id="PTHR35043">
    <property type="entry name" value="TRANSCRIPTION FACTOR DOMAIN-CONTAINING PROTEIN"/>
    <property type="match status" value="1"/>
</dbReference>
<evidence type="ECO:0000313" key="4">
    <source>
        <dbReference type="Proteomes" id="UP000785200"/>
    </source>
</evidence>
<feature type="transmembrane region" description="Helical" evidence="1">
    <location>
        <begin position="89"/>
        <end position="108"/>
    </location>
</feature>
<evidence type="ECO:0000313" key="3">
    <source>
        <dbReference type="EMBL" id="KAG0650328.1"/>
    </source>
</evidence>
<evidence type="ECO:0000256" key="2">
    <source>
        <dbReference type="SAM" id="SignalP"/>
    </source>
</evidence>
<dbReference type="Proteomes" id="UP000785200">
    <property type="component" value="Unassembled WGS sequence"/>
</dbReference>
<dbReference type="EMBL" id="VNKQ01000006">
    <property type="protein sequence ID" value="KAG0650328.1"/>
    <property type="molecule type" value="Genomic_DNA"/>
</dbReference>
<gene>
    <name evidence="3" type="ORF">D0Z07_3230</name>
</gene>
<keyword evidence="1" id="KW-1133">Transmembrane helix</keyword>
<keyword evidence="1" id="KW-0472">Membrane</keyword>
<feature type="transmembrane region" description="Helical" evidence="1">
    <location>
        <begin position="55"/>
        <end position="77"/>
    </location>
</feature>
<comment type="caution">
    <text evidence="3">The sequence shown here is derived from an EMBL/GenBank/DDBJ whole genome shotgun (WGS) entry which is preliminary data.</text>
</comment>